<keyword evidence="5" id="KW-0067">ATP-binding</keyword>
<keyword evidence="2 9" id="KW-0808">Transferase</keyword>
<keyword evidence="6" id="KW-0320">Glycogen biosynthesis</keyword>
<dbReference type="NCBIfam" id="TIGR02091">
    <property type="entry name" value="glgC"/>
    <property type="match status" value="1"/>
</dbReference>
<reference evidence="9" key="1">
    <citation type="submission" date="2019-08" db="EMBL/GenBank/DDBJ databases">
        <authorList>
            <person name="Kucharzyk K."/>
            <person name="Murdoch R.W."/>
            <person name="Higgins S."/>
            <person name="Loffler F."/>
        </authorList>
    </citation>
    <scope>NUCLEOTIDE SEQUENCE</scope>
</reference>
<dbReference type="PANTHER" id="PTHR43523:SF2">
    <property type="entry name" value="GLUCOSE-1-PHOSPHATE ADENYLYLTRANSFERASE"/>
    <property type="match status" value="1"/>
</dbReference>
<accession>A0A644W928</accession>
<dbReference type="CDD" id="cd02508">
    <property type="entry name" value="ADP_Glucose_PP"/>
    <property type="match status" value="1"/>
</dbReference>
<sequence length="436" mass="48822">MQVGKYGRTLGIVLAGGKGERLMPLTKYRAKPAVHFAAKYRIVDFALSNLVNSGIFSIYVLVQFKSQSLNEHIERGWQFGGALRGRDFFITLVPAQMWRGEHWFQGTADAVYQNLHLVTLYDADRVAIFAADHIYKMDVDQMLAYHISKEADITVAANVVPTSEASAFGCIDTDAAGRIVGFVEKPENPPEIPGNPGFTYVSMGNYIFEREILEESLIEDAKLPTSHDFGRDIIPKLVGTSRIFAYDFSTNVLPGKEKSSFWREDKPYWKDVGTIRAYWDAHMDLLKHDSEMTFYNPQWPIRTVSYADPPSYVCPVKGYTCNVQSTLSAEGSRVLGSTVESSVLSRNCVIMPGSSVEESIIGEGVVVGENCRLRRVIIDSHNIIPPNTVMGYDEEHDRERYTVDPGSGIIVVGMPKMQLRKSIENPKEGFDWSSFS</sequence>
<dbReference type="InterPro" id="IPR011831">
    <property type="entry name" value="ADP-Glc_PPase"/>
</dbReference>
<keyword evidence="4" id="KW-0547">Nucleotide-binding</keyword>
<dbReference type="AlphaFoldDB" id="A0A644W928"/>
<comment type="similarity">
    <text evidence="1">Belongs to the bacterial/plant glucose-1-phosphate adenylyltransferase family.</text>
</comment>
<protein>
    <submittedName>
        <fullName evidence="9">Glucose-1-phosphate adenylyltransferase</fullName>
        <ecNumber evidence="9">2.7.7.27</ecNumber>
    </submittedName>
</protein>
<gene>
    <name evidence="9" type="primary">glgC_13</name>
    <name evidence="9" type="ORF">SDC9_46559</name>
</gene>
<proteinExistence type="inferred from homology"/>
<dbReference type="GO" id="GO:0005978">
    <property type="term" value="P:glycogen biosynthetic process"/>
    <property type="evidence" value="ECO:0007669"/>
    <property type="project" value="UniProtKB-KW"/>
</dbReference>
<dbReference type="SUPFAM" id="SSF51161">
    <property type="entry name" value="Trimeric LpxA-like enzymes"/>
    <property type="match status" value="1"/>
</dbReference>
<dbReference type="InterPro" id="IPR005835">
    <property type="entry name" value="NTP_transferase_dom"/>
</dbReference>
<dbReference type="InterPro" id="IPR029044">
    <property type="entry name" value="Nucleotide-diphossugar_trans"/>
</dbReference>
<dbReference type="InterPro" id="IPR056818">
    <property type="entry name" value="GlmU/GlgC-like_hexapep"/>
</dbReference>
<dbReference type="InterPro" id="IPR023049">
    <property type="entry name" value="GlgC_bac"/>
</dbReference>
<evidence type="ECO:0000313" key="9">
    <source>
        <dbReference type="EMBL" id="MPM00335.1"/>
    </source>
</evidence>
<evidence type="ECO:0000256" key="3">
    <source>
        <dbReference type="ARBA" id="ARBA00022695"/>
    </source>
</evidence>
<evidence type="ECO:0000259" key="7">
    <source>
        <dbReference type="Pfam" id="PF00483"/>
    </source>
</evidence>
<dbReference type="InterPro" id="IPR005836">
    <property type="entry name" value="ADP_Glu_pyroP_CS"/>
</dbReference>
<dbReference type="SUPFAM" id="SSF53448">
    <property type="entry name" value="Nucleotide-diphospho-sugar transferases"/>
    <property type="match status" value="1"/>
</dbReference>
<dbReference type="GO" id="GO:0008878">
    <property type="term" value="F:glucose-1-phosphate adenylyltransferase activity"/>
    <property type="evidence" value="ECO:0007669"/>
    <property type="project" value="UniProtKB-EC"/>
</dbReference>
<comment type="caution">
    <text evidence="9">The sequence shown here is derived from an EMBL/GenBank/DDBJ whole genome shotgun (WGS) entry which is preliminary data.</text>
</comment>
<dbReference type="Gene3D" id="2.160.10.10">
    <property type="entry name" value="Hexapeptide repeat proteins"/>
    <property type="match status" value="1"/>
</dbReference>
<dbReference type="Gene3D" id="3.90.550.10">
    <property type="entry name" value="Spore Coat Polysaccharide Biosynthesis Protein SpsA, Chain A"/>
    <property type="match status" value="1"/>
</dbReference>
<evidence type="ECO:0000256" key="5">
    <source>
        <dbReference type="ARBA" id="ARBA00022840"/>
    </source>
</evidence>
<dbReference type="EMBL" id="VSSQ01000723">
    <property type="protein sequence ID" value="MPM00335.1"/>
    <property type="molecule type" value="Genomic_DNA"/>
</dbReference>
<dbReference type="Pfam" id="PF00483">
    <property type="entry name" value="NTP_transferase"/>
    <property type="match status" value="1"/>
</dbReference>
<feature type="domain" description="Nucleotidyl transferase" evidence="7">
    <location>
        <begin position="11"/>
        <end position="287"/>
    </location>
</feature>
<dbReference type="NCBIfam" id="NF002023">
    <property type="entry name" value="PRK00844.1"/>
    <property type="match status" value="1"/>
</dbReference>
<dbReference type="InterPro" id="IPR011004">
    <property type="entry name" value="Trimer_LpxA-like_sf"/>
</dbReference>
<keyword evidence="3 9" id="KW-0548">Nucleotidyltransferase</keyword>
<organism evidence="9">
    <name type="scientific">bioreactor metagenome</name>
    <dbReference type="NCBI Taxonomy" id="1076179"/>
    <lineage>
        <taxon>unclassified sequences</taxon>
        <taxon>metagenomes</taxon>
        <taxon>ecological metagenomes</taxon>
    </lineage>
</organism>
<dbReference type="Pfam" id="PF24894">
    <property type="entry name" value="Hexapep_GlmU"/>
    <property type="match status" value="1"/>
</dbReference>
<evidence type="ECO:0000256" key="2">
    <source>
        <dbReference type="ARBA" id="ARBA00022679"/>
    </source>
</evidence>
<dbReference type="GO" id="GO:0005524">
    <property type="term" value="F:ATP binding"/>
    <property type="evidence" value="ECO:0007669"/>
    <property type="project" value="UniProtKB-KW"/>
</dbReference>
<dbReference type="CDD" id="cd04651">
    <property type="entry name" value="LbH_G1P_AT_C"/>
    <property type="match status" value="1"/>
</dbReference>
<name>A0A644W928_9ZZZZ</name>
<dbReference type="PANTHER" id="PTHR43523">
    <property type="entry name" value="GLUCOSE-1-PHOSPHATE ADENYLYLTRANSFERASE-RELATED"/>
    <property type="match status" value="1"/>
</dbReference>
<dbReference type="PROSITE" id="PS00810">
    <property type="entry name" value="ADP_GLC_PYROPHOSPH_3"/>
    <property type="match status" value="1"/>
</dbReference>
<evidence type="ECO:0000259" key="8">
    <source>
        <dbReference type="Pfam" id="PF24894"/>
    </source>
</evidence>
<evidence type="ECO:0000256" key="4">
    <source>
        <dbReference type="ARBA" id="ARBA00022741"/>
    </source>
</evidence>
<evidence type="ECO:0000256" key="1">
    <source>
        <dbReference type="ARBA" id="ARBA00010443"/>
    </source>
</evidence>
<evidence type="ECO:0000256" key="6">
    <source>
        <dbReference type="ARBA" id="ARBA00023056"/>
    </source>
</evidence>
<dbReference type="PROSITE" id="PS00809">
    <property type="entry name" value="ADP_GLC_PYROPHOSPH_2"/>
    <property type="match status" value="1"/>
</dbReference>
<dbReference type="HAMAP" id="MF_00624">
    <property type="entry name" value="GlgC"/>
    <property type="match status" value="1"/>
</dbReference>
<feature type="domain" description="Glucose-1-phosphate adenylyltransferase/Bifunctional protein GlmU-like C-terminal hexapeptide" evidence="8">
    <location>
        <begin position="318"/>
        <end position="412"/>
    </location>
</feature>
<dbReference type="EC" id="2.7.7.27" evidence="9"/>